<proteinExistence type="predicted"/>
<sequence>MEQYPNYKGYLYQTFDVLLLYFSLVQFNTSEIWRAKDFKSQHPPFGSPVHEGNATGWMWSDKSALKDTKKAFATINGEISSNGPNAPLYRAYMKNLIINAGSLDMRLGSFSDVYYLPSRLKRDWLFLAGKGSVFDRNKVIHEIVSPTLSWMLTDNVTSTYEKLEGSYLTDNPIGDYLQNPNHHYFHRINLTDKIEQGLIKMNTDKSHIYVRN</sequence>
<comment type="caution">
    <text evidence="1">The sequence shown here is derived from an EMBL/GenBank/DDBJ whole genome shotgun (WGS) entry which is preliminary data.</text>
</comment>
<evidence type="ECO:0000313" key="1">
    <source>
        <dbReference type="EMBL" id="CAF3955897.1"/>
    </source>
</evidence>
<dbReference type="EMBL" id="CAJOBB010002288">
    <property type="protein sequence ID" value="CAF3955897.1"/>
    <property type="molecule type" value="Genomic_DNA"/>
</dbReference>
<gene>
    <name evidence="1" type="ORF">KXQ929_LOCUS25892</name>
</gene>
<protein>
    <submittedName>
        <fullName evidence="1">Uncharacterized protein</fullName>
    </submittedName>
</protein>
<reference evidence="1" key="1">
    <citation type="submission" date="2021-02" db="EMBL/GenBank/DDBJ databases">
        <authorList>
            <person name="Nowell W R."/>
        </authorList>
    </citation>
    <scope>NUCLEOTIDE SEQUENCE</scope>
</reference>
<organism evidence="1 2">
    <name type="scientific">Adineta steineri</name>
    <dbReference type="NCBI Taxonomy" id="433720"/>
    <lineage>
        <taxon>Eukaryota</taxon>
        <taxon>Metazoa</taxon>
        <taxon>Spiralia</taxon>
        <taxon>Gnathifera</taxon>
        <taxon>Rotifera</taxon>
        <taxon>Eurotatoria</taxon>
        <taxon>Bdelloidea</taxon>
        <taxon>Adinetida</taxon>
        <taxon>Adinetidae</taxon>
        <taxon>Adineta</taxon>
    </lineage>
</organism>
<name>A0A819KXE6_9BILA</name>
<accession>A0A819KXE6</accession>
<evidence type="ECO:0000313" key="2">
    <source>
        <dbReference type="Proteomes" id="UP000663868"/>
    </source>
</evidence>
<dbReference type="Proteomes" id="UP000663868">
    <property type="component" value="Unassembled WGS sequence"/>
</dbReference>
<dbReference type="AlphaFoldDB" id="A0A819KXE6"/>